<dbReference type="Pfam" id="PF00535">
    <property type="entry name" value="Glycos_transf_2"/>
    <property type="match status" value="1"/>
</dbReference>
<dbReference type="EMBL" id="JACIJM010000012">
    <property type="protein sequence ID" value="MBB5723651.1"/>
    <property type="molecule type" value="Genomic_DNA"/>
</dbReference>
<dbReference type="PANTHER" id="PTHR43685">
    <property type="entry name" value="GLYCOSYLTRANSFERASE"/>
    <property type="match status" value="1"/>
</dbReference>
<sequence>MSDPRISVIIPHLNQPAMLARCLGSLRDGTRQPDEIIVVDNGSDVLPDVPAHVTLLQQKTPGPGPARNLGVAHATGDVIAFTDADCLARFDWLEMAVRAIAKNDILGGDVRIACVNPRKLSVLEAYESIYAYRMERYIAEEGFTGTGNLVVKRAILESVGPFAGLEKAEDRDWGQRATGLGFEIKFVPQMRVYHPARPSFADLYLKWDRQLAHDYTLINDSVGKLRWVVKTLAMGISPLAEIPQIAASDRVPRVIDKVKAFAGLCRIRVYRAGRMMDLMLRGRPERLAAKWNR</sequence>
<evidence type="ECO:0000313" key="2">
    <source>
        <dbReference type="EMBL" id="MBB5723651.1"/>
    </source>
</evidence>
<organism evidence="2 3">
    <name type="scientific">Yoonia ponticola</name>
    <dbReference type="NCBI Taxonomy" id="1524255"/>
    <lineage>
        <taxon>Bacteria</taxon>
        <taxon>Pseudomonadati</taxon>
        <taxon>Pseudomonadota</taxon>
        <taxon>Alphaproteobacteria</taxon>
        <taxon>Rhodobacterales</taxon>
        <taxon>Paracoccaceae</taxon>
        <taxon>Yoonia</taxon>
    </lineage>
</organism>
<feature type="domain" description="Glycosyltransferase 2-like" evidence="1">
    <location>
        <begin position="7"/>
        <end position="130"/>
    </location>
</feature>
<keyword evidence="3" id="KW-1185">Reference proteome</keyword>
<dbReference type="InterPro" id="IPR029044">
    <property type="entry name" value="Nucleotide-diphossugar_trans"/>
</dbReference>
<dbReference type="Proteomes" id="UP000535415">
    <property type="component" value="Unassembled WGS sequence"/>
</dbReference>
<proteinExistence type="predicted"/>
<name>A0A7W9BNB9_9RHOB</name>
<gene>
    <name evidence="2" type="ORF">FHS72_003296</name>
</gene>
<dbReference type="Gene3D" id="3.90.550.10">
    <property type="entry name" value="Spore Coat Polysaccharide Biosynthesis Protein SpsA, Chain A"/>
    <property type="match status" value="1"/>
</dbReference>
<dbReference type="GO" id="GO:0016740">
    <property type="term" value="F:transferase activity"/>
    <property type="evidence" value="ECO:0007669"/>
    <property type="project" value="UniProtKB-KW"/>
</dbReference>
<dbReference type="RefSeq" id="WP_183530787.1">
    <property type="nucleotide sequence ID" value="NZ_JACIJM010000012.1"/>
</dbReference>
<dbReference type="AlphaFoldDB" id="A0A7W9BNB9"/>
<accession>A0A7W9BNB9</accession>
<keyword evidence="2" id="KW-0808">Transferase</keyword>
<evidence type="ECO:0000259" key="1">
    <source>
        <dbReference type="Pfam" id="PF00535"/>
    </source>
</evidence>
<reference evidence="2 3" key="1">
    <citation type="submission" date="2020-08" db="EMBL/GenBank/DDBJ databases">
        <title>Genomic Encyclopedia of Type Strains, Phase IV (KMG-IV): sequencing the most valuable type-strain genomes for metagenomic binning, comparative biology and taxonomic classification.</title>
        <authorList>
            <person name="Goeker M."/>
        </authorList>
    </citation>
    <scope>NUCLEOTIDE SEQUENCE [LARGE SCALE GENOMIC DNA]</scope>
    <source>
        <strain evidence="2 3">DSM 101064</strain>
    </source>
</reference>
<protein>
    <submittedName>
        <fullName evidence="2">Glycosyltransferase involved in cell wall biosynthesis</fullName>
    </submittedName>
</protein>
<dbReference type="InterPro" id="IPR050834">
    <property type="entry name" value="Glycosyltransf_2"/>
</dbReference>
<dbReference type="PANTHER" id="PTHR43685:SF2">
    <property type="entry name" value="GLYCOSYLTRANSFERASE 2-LIKE DOMAIN-CONTAINING PROTEIN"/>
    <property type="match status" value="1"/>
</dbReference>
<dbReference type="SUPFAM" id="SSF53448">
    <property type="entry name" value="Nucleotide-diphospho-sugar transferases"/>
    <property type="match status" value="1"/>
</dbReference>
<dbReference type="InterPro" id="IPR001173">
    <property type="entry name" value="Glyco_trans_2-like"/>
</dbReference>
<evidence type="ECO:0000313" key="3">
    <source>
        <dbReference type="Proteomes" id="UP000535415"/>
    </source>
</evidence>
<comment type="caution">
    <text evidence="2">The sequence shown here is derived from an EMBL/GenBank/DDBJ whole genome shotgun (WGS) entry which is preliminary data.</text>
</comment>